<dbReference type="InterPro" id="IPR003439">
    <property type="entry name" value="ABC_transporter-like_ATP-bd"/>
</dbReference>
<reference evidence="5 6" key="1">
    <citation type="journal article" date="2018" name="Nat. Genet.">
        <title>The Rosa genome provides new insights in the design of modern roses.</title>
        <authorList>
            <person name="Bendahmane M."/>
        </authorList>
    </citation>
    <scope>NUCLEOTIDE SEQUENCE [LARGE SCALE GENOMIC DNA]</scope>
    <source>
        <strain evidence="6">cv. Old Blush</strain>
    </source>
</reference>
<evidence type="ECO:0000313" key="6">
    <source>
        <dbReference type="Proteomes" id="UP000238479"/>
    </source>
</evidence>
<dbReference type="Pfam" id="PF12848">
    <property type="entry name" value="ABC_tran_Xtn"/>
    <property type="match status" value="1"/>
</dbReference>
<dbReference type="FunFam" id="3.40.50.300:FF:000011">
    <property type="entry name" value="Putative ABC transporter ATP-binding component"/>
    <property type="match status" value="1"/>
</dbReference>
<accession>A0A2P6RRB2</accession>
<dbReference type="OMA" id="DHEHAFE"/>
<dbReference type="InterPro" id="IPR051309">
    <property type="entry name" value="ABCF_ATPase"/>
</dbReference>
<keyword evidence="1" id="KW-0547">Nucleotide-binding</keyword>
<dbReference type="InterPro" id="IPR032781">
    <property type="entry name" value="ABC_tran_Xtn"/>
</dbReference>
<comment type="caution">
    <text evidence="5">The sequence shown here is derived from an EMBL/GenBank/DDBJ whole genome shotgun (WGS) entry which is preliminary data.</text>
</comment>
<dbReference type="InterPro" id="IPR027417">
    <property type="entry name" value="P-loop_NTPase"/>
</dbReference>
<protein>
    <submittedName>
        <fullName evidence="5">Putative adenosinetriphosphatase</fullName>
        <ecNumber evidence="5">3.6.1.3</ecNumber>
    </submittedName>
</protein>
<dbReference type="AlphaFoldDB" id="A0A2P6RRB2"/>
<evidence type="ECO:0000256" key="1">
    <source>
        <dbReference type="ARBA" id="ARBA00022741"/>
    </source>
</evidence>
<name>A0A2P6RRB2_ROSCH</name>
<evidence type="ECO:0000313" key="5">
    <source>
        <dbReference type="EMBL" id="PRQ48969.1"/>
    </source>
</evidence>
<dbReference type="CDD" id="cd03221">
    <property type="entry name" value="ABCF_EF-3"/>
    <property type="match status" value="1"/>
</dbReference>
<feature type="domain" description="ABC transporter" evidence="3">
    <location>
        <begin position="314"/>
        <end position="452"/>
    </location>
</feature>
<dbReference type="Proteomes" id="UP000238479">
    <property type="component" value="Chromosome 2"/>
</dbReference>
<proteinExistence type="predicted"/>
<dbReference type="PANTHER" id="PTHR42855">
    <property type="entry name" value="ABC TRANSPORTER ATP-BINDING SUBUNIT"/>
    <property type="match status" value="1"/>
</dbReference>
<evidence type="ECO:0000256" key="2">
    <source>
        <dbReference type="ARBA" id="ARBA00022840"/>
    </source>
</evidence>
<dbReference type="Gene3D" id="3.40.50.300">
    <property type="entry name" value="P-loop containing nucleotide triphosphate hydrolases"/>
    <property type="match status" value="2"/>
</dbReference>
<gene>
    <name evidence="5" type="ORF">RchiOBHm_Chr2g0116661</name>
</gene>
<dbReference type="Pfam" id="PF00005">
    <property type="entry name" value="ABC_tran"/>
    <property type="match status" value="2"/>
</dbReference>
<dbReference type="GO" id="GO:0016887">
    <property type="term" value="F:ATP hydrolysis activity"/>
    <property type="evidence" value="ECO:0007669"/>
    <property type="project" value="InterPro"/>
</dbReference>
<feature type="domain" description="ABC-transporter extension" evidence="4">
    <location>
        <begin position="203"/>
        <end position="286"/>
    </location>
</feature>
<evidence type="ECO:0000259" key="4">
    <source>
        <dbReference type="Pfam" id="PF12848"/>
    </source>
</evidence>
<keyword evidence="6" id="KW-1185">Reference proteome</keyword>
<dbReference type="Gramene" id="PRQ48969">
    <property type="protein sequence ID" value="PRQ48969"/>
    <property type="gene ID" value="RchiOBHm_Chr2g0116661"/>
</dbReference>
<dbReference type="EMBL" id="PDCK01000040">
    <property type="protein sequence ID" value="PRQ48969.1"/>
    <property type="molecule type" value="Genomic_DNA"/>
</dbReference>
<dbReference type="STRING" id="74649.A0A2P6RRB2"/>
<organism evidence="5 6">
    <name type="scientific">Rosa chinensis</name>
    <name type="common">China rose</name>
    <dbReference type="NCBI Taxonomy" id="74649"/>
    <lineage>
        <taxon>Eukaryota</taxon>
        <taxon>Viridiplantae</taxon>
        <taxon>Streptophyta</taxon>
        <taxon>Embryophyta</taxon>
        <taxon>Tracheophyta</taxon>
        <taxon>Spermatophyta</taxon>
        <taxon>Magnoliopsida</taxon>
        <taxon>eudicotyledons</taxon>
        <taxon>Gunneridae</taxon>
        <taxon>Pentapetalae</taxon>
        <taxon>rosids</taxon>
        <taxon>fabids</taxon>
        <taxon>Rosales</taxon>
        <taxon>Rosaceae</taxon>
        <taxon>Rosoideae</taxon>
        <taxon>Rosoideae incertae sedis</taxon>
        <taxon>Rosa</taxon>
    </lineage>
</organism>
<evidence type="ECO:0000259" key="3">
    <source>
        <dbReference type="Pfam" id="PF00005"/>
    </source>
</evidence>
<dbReference type="GO" id="GO:0005524">
    <property type="term" value="F:ATP binding"/>
    <property type="evidence" value="ECO:0007669"/>
    <property type="project" value="UniProtKB-KW"/>
</dbReference>
<keyword evidence="2" id="KW-0067">ATP-binding</keyword>
<dbReference type="EC" id="3.6.1.3" evidence="5"/>
<dbReference type="PANTHER" id="PTHR42855:SF1">
    <property type="entry name" value="ABC TRANSPORTER DOMAIN-CONTAINING PROTEIN"/>
    <property type="match status" value="1"/>
</dbReference>
<dbReference type="SUPFAM" id="SSF52540">
    <property type="entry name" value="P-loop containing nucleoside triphosphate hydrolases"/>
    <property type="match status" value="2"/>
</dbReference>
<keyword evidence="5" id="KW-0378">Hydrolase</keyword>
<sequence>MGRVPHNAPPATTPLVTSIPRLQYPCWVWNQVRGRRGLLATRCTLWREAERDSQEELLWTAFKEEMQVSERLERVQKALESAVEDIDLMGRLLDKLDKLQNRAQECDLSMVDAKISKFMPELGFAPEDGDRLVASFSSGWQMRMSLGKILLQHPDLLLLDEPTNHLDVDTIEWLEDYLNQQDVPMVIICLDRAFLDQLCTKIVETDMGVSRTYEGNYSEYYIAKAAWIESQNAAWDKQQKEIEHTKDLIHRFGAGALCWKEQKLEKLQEEDLVERLFQRKQMRIRFPEWGRSGIFVATLKNLEAGFGDEVLFSRANLTIERAEKLDIIGPNGCGKSTLLKLIMGLQKPMAGEVLLGEHNDLTNFFEQNQAEALDLNKTVPETVEEAAGDWRLDDIKGLLGCNFKADMHDRKVSLLSGGEKPRSLSPFCWARLAFCKFMVKPSTLLVLDEPTNHLDIPSKVMLVGINEYKGTVITVSLDR</sequence>
<feature type="domain" description="ABC transporter" evidence="3">
    <location>
        <begin position="92"/>
        <end position="164"/>
    </location>
</feature>